<organism evidence="2 3">
    <name type="scientific">Gnomoniopsis smithogilvyi</name>
    <dbReference type="NCBI Taxonomy" id="1191159"/>
    <lineage>
        <taxon>Eukaryota</taxon>
        <taxon>Fungi</taxon>
        <taxon>Dikarya</taxon>
        <taxon>Ascomycota</taxon>
        <taxon>Pezizomycotina</taxon>
        <taxon>Sordariomycetes</taxon>
        <taxon>Sordariomycetidae</taxon>
        <taxon>Diaporthales</taxon>
        <taxon>Gnomoniaceae</taxon>
        <taxon>Gnomoniopsis</taxon>
    </lineage>
</organism>
<protein>
    <submittedName>
        <fullName evidence="2">Uncharacterized protein</fullName>
    </submittedName>
</protein>
<keyword evidence="1" id="KW-1133">Transmembrane helix</keyword>
<evidence type="ECO:0000313" key="2">
    <source>
        <dbReference type="EMBL" id="KAJ4390077.1"/>
    </source>
</evidence>
<gene>
    <name evidence="2" type="ORF">N0V93_007550</name>
</gene>
<proteinExistence type="predicted"/>
<evidence type="ECO:0000256" key="1">
    <source>
        <dbReference type="SAM" id="Phobius"/>
    </source>
</evidence>
<dbReference type="OrthoDB" id="3597994at2759"/>
<dbReference type="Proteomes" id="UP001140453">
    <property type="component" value="Unassembled WGS sequence"/>
</dbReference>
<accession>A0A9W8YRS7</accession>
<feature type="transmembrane region" description="Helical" evidence="1">
    <location>
        <begin position="112"/>
        <end position="137"/>
    </location>
</feature>
<evidence type="ECO:0000313" key="3">
    <source>
        <dbReference type="Proteomes" id="UP001140453"/>
    </source>
</evidence>
<keyword evidence="1" id="KW-0472">Membrane</keyword>
<keyword evidence="1" id="KW-0812">Transmembrane</keyword>
<comment type="caution">
    <text evidence="2">The sequence shown here is derived from an EMBL/GenBank/DDBJ whole genome shotgun (WGS) entry which is preliminary data.</text>
</comment>
<dbReference type="AlphaFoldDB" id="A0A9W8YRS7"/>
<dbReference type="EMBL" id="JAPEVB010000004">
    <property type="protein sequence ID" value="KAJ4390077.1"/>
    <property type="molecule type" value="Genomic_DNA"/>
</dbReference>
<feature type="transmembrane region" description="Helical" evidence="1">
    <location>
        <begin position="143"/>
        <end position="160"/>
    </location>
</feature>
<keyword evidence="3" id="KW-1185">Reference proteome</keyword>
<reference evidence="2" key="1">
    <citation type="submission" date="2022-10" db="EMBL/GenBank/DDBJ databases">
        <title>Tapping the CABI collections for fungal endophytes: first genome assemblies for Collariella, Neodidymelliopsis, Ascochyta clinopodiicola, Didymella pomorum, Didymosphaeria variabile, Neocosmospora piperis and Neocucurbitaria cava.</title>
        <authorList>
            <person name="Hill R."/>
        </authorList>
    </citation>
    <scope>NUCLEOTIDE SEQUENCE</scope>
    <source>
        <strain evidence="2">IMI 355082</strain>
    </source>
</reference>
<sequence>MTFVSFAHFKLLDPSTTSHITDLVPTSRSTIMSPSRGEASAAVAPSEIDTETKANIRSSSALHDAKRSLHYLFAPDSPNAPRPAHLRTRALLKSLRYIGIFVFWRIVRYAKYALVGSVVAAVGASAFGGVLSGAAFVFAPPTLLTSIGIGTIWAMGKWGFRKMKVKDRVGVMAVEEVEGSKKATQVDGTWRNVQGPRATPW</sequence>
<name>A0A9W8YRS7_9PEZI</name>